<sequence length="116" mass="13006">MIIYSAAVWRGPKPPPAPPPAPQLHELDPGGFLWGPRIMVYRAKRTLVMTAWATVTRFARMRAGSLNSVTQTSRPGRINVYQRTVAVIRSRDVRSVARSGRIRFMNIYANGKGNGW</sequence>
<keyword evidence="2" id="KW-1185">Reference proteome</keyword>
<evidence type="ECO:0000313" key="2">
    <source>
        <dbReference type="Proteomes" id="UP000837857"/>
    </source>
</evidence>
<dbReference type="EMBL" id="OW152827">
    <property type="protein sequence ID" value="CAH2043113.1"/>
    <property type="molecule type" value="Genomic_DNA"/>
</dbReference>
<reference evidence="1" key="1">
    <citation type="submission" date="2022-03" db="EMBL/GenBank/DDBJ databases">
        <authorList>
            <person name="Martin H S."/>
        </authorList>
    </citation>
    <scope>NUCLEOTIDE SEQUENCE</scope>
</reference>
<gene>
    <name evidence="1" type="ORF">IPOD504_LOCUS4153</name>
</gene>
<dbReference type="Proteomes" id="UP000837857">
    <property type="component" value="Chromosome 15"/>
</dbReference>
<protein>
    <submittedName>
        <fullName evidence="1">Uncharacterized protein</fullName>
    </submittedName>
</protein>
<evidence type="ECO:0000313" key="1">
    <source>
        <dbReference type="EMBL" id="CAH2043113.1"/>
    </source>
</evidence>
<feature type="non-terminal residue" evidence="1">
    <location>
        <position position="116"/>
    </location>
</feature>
<organism evidence="1 2">
    <name type="scientific">Iphiclides podalirius</name>
    <name type="common">scarce swallowtail</name>
    <dbReference type="NCBI Taxonomy" id="110791"/>
    <lineage>
        <taxon>Eukaryota</taxon>
        <taxon>Metazoa</taxon>
        <taxon>Ecdysozoa</taxon>
        <taxon>Arthropoda</taxon>
        <taxon>Hexapoda</taxon>
        <taxon>Insecta</taxon>
        <taxon>Pterygota</taxon>
        <taxon>Neoptera</taxon>
        <taxon>Endopterygota</taxon>
        <taxon>Lepidoptera</taxon>
        <taxon>Glossata</taxon>
        <taxon>Ditrysia</taxon>
        <taxon>Papilionoidea</taxon>
        <taxon>Papilionidae</taxon>
        <taxon>Papilioninae</taxon>
        <taxon>Iphiclides</taxon>
    </lineage>
</organism>
<proteinExistence type="predicted"/>
<name>A0ABN8HYW8_9NEOP</name>
<accession>A0ABN8HYW8</accession>